<dbReference type="AlphaFoldDB" id="A0AAD2FUM3"/>
<reference evidence="2" key="1">
    <citation type="submission" date="2023-08" db="EMBL/GenBank/DDBJ databases">
        <authorList>
            <person name="Audoor S."/>
            <person name="Bilcke G."/>
        </authorList>
    </citation>
    <scope>NUCLEOTIDE SEQUENCE</scope>
</reference>
<feature type="compositionally biased region" description="Low complexity" evidence="1">
    <location>
        <begin position="89"/>
        <end position="105"/>
    </location>
</feature>
<protein>
    <submittedName>
        <fullName evidence="2">Uncharacterized protein</fullName>
    </submittedName>
</protein>
<feature type="compositionally biased region" description="Acidic residues" evidence="1">
    <location>
        <begin position="299"/>
        <end position="310"/>
    </location>
</feature>
<dbReference type="EMBL" id="CAKOGP040001836">
    <property type="protein sequence ID" value="CAJ1953603.1"/>
    <property type="molecule type" value="Genomic_DNA"/>
</dbReference>
<feature type="compositionally biased region" description="Pro residues" evidence="1">
    <location>
        <begin position="193"/>
        <end position="206"/>
    </location>
</feature>
<feature type="compositionally biased region" description="Basic and acidic residues" evidence="1">
    <location>
        <begin position="39"/>
        <end position="51"/>
    </location>
</feature>
<comment type="caution">
    <text evidence="2">The sequence shown here is derived from an EMBL/GenBank/DDBJ whole genome shotgun (WGS) entry which is preliminary data.</text>
</comment>
<evidence type="ECO:0000313" key="2">
    <source>
        <dbReference type="EMBL" id="CAJ1953603.1"/>
    </source>
</evidence>
<feature type="region of interest" description="Disordered" evidence="1">
    <location>
        <begin position="175"/>
        <end position="215"/>
    </location>
</feature>
<evidence type="ECO:0000256" key="1">
    <source>
        <dbReference type="SAM" id="MobiDB-lite"/>
    </source>
</evidence>
<evidence type="ECO:0000313" key="3">
    <source>
        <dbReference type="Proteomes" id="UP001295423"/>
    </source>
</evidence>
<proteinExistence type="predicted"/>
<feature type="compositionally biased region" description="Basic and acidic residues" evidence="1">
    <location>
        <begin position="1"/>
        <end position="11"/>
    </location>
</feature>
<feature type="region of interest" description="Disordered" evidence="1">
    <location>
        <begin position="297"/>
        <end position="322"/>
    </location>
</feature>
<accession>A0AAD2FUM3</accession>
<feature type="compositionally biased region" description="Basic and acidic residues" evidence="1">
    <location>
        <begin position="148"/>
        <end position="158"/>
    </location>
</feature>
<dbReference type="Proteomes" id="UP001295423">
    <property type="component" value="Unassembled WGS sequence"/>
</dbReference>
<sequence>MTETTTKARGDSDEELDHSSSQPKGTTKKVDSNAVTKAQKCEDMPFDEREVLVFSDGTSAGDFFSPSETKEEQEEESRTGPLSDASSRTTTIVAATTTIELLTTEKPNPSLDERQDEVDSSSDKTKKSKKVSISKLLQGSNKKKKTSSSKETESKSSAESKTSCISALDDAISLIREGSSETITQQQVQADPTTPPTPTHPTPTPTPTNSMDLDYEISRVREGPPISTIEHANLDLNDLEDDIFQVREGNTPKSALKQATDIAIKKVRFSFRSKKHEAPASSDDDIELNRKIDINTLVDLDDDDDEDDKHEDETTQASADPAVAAAAAAKKEGDSAQWRTEFLNDLQTNSVDYYDNTDGHSVESYDTTGTNSTDGQSITMYDCWELACV</sequence>
<feature type="region of interest" description="Disordered" evidence="1">
    <location>
        <begin position="1"/>
        <end position="163"/>
    </location>
</feature>
<gene>
    <name evidence="2" type="ORF">CYCCA115_LOCUS14203</name>
</gene>
<keyword evidence="3" id="KW-1185">Reference proteome</keyword>
<name>A0AAD2FUM3_9STRA</name>
<organism evidence="2 3">
    <name type="scientific">Cylindrotheca closterium</name>
    <dbReference type="NCBI Taxonomy" id="2856"/>
    <lineage>
        <taxon>Eukaryota</taxon>
        <taxon>Sar</taxon>
        <taxon>Stramenopiles</taxon>
        <taxon>Ochrophyta</taxon>
        <taxon>Bacillariophyta</taxon>
        <taxon>Bacillariophyceae</taxon>
        <taxon>Bacillariophycidae</taxon>
        <taxon>Bacillariales</taxon>
        <taxon>Bacillariaceae</taxon>
        <taxon>Cylindrotheca</taxon>
    </lineage>
</organism>
<feature type="compositionally biased region" description="Polar residues" evidence="1">
    <location>
        <begin position="180"/>
        <end position="191"/>
    </location>
</feature>